<dbReference type="STRING" id="6216.A0A0R3SAV8"/>
<reference evidence="5" key="1">
    <citation type="submission" date="2017-02" db="UniProtKB">
        <authorList>
            <consortium name="WormBaseParasite"/>
        </authorList>
    </citation>
    <scope>IDENTIFICATION</scope>
</reference>
<dbReference type="OrthoDB" id="16066at2759"/>
<gene>
    <name evidence="3" type="ORF">HDID_LOCUS1529</name>
</gene>
<dbReference type="GO" id="GO:0005634">
    <property type="term" value="C:nucleus"/>
    <property type="evidence" value="ECO:0007669"/>
    <property type="project" value="TreeGrafter"/>
</dbReference>
<feature type="domain" description="Proteasome component Ecm29 N-terminal" evidence="2">
    <location>
        <begin position="28"/>
        <end position="282"/>
    </location>
</feature>
<dbReference type="Pfam" id="PF13001">
    <property type="entry name" value="ECM29_N"/>
    <property type="match status" value="1"/>
</dbReference>
<protein>
    <submittedName>
        <fullName evidence="5">Proteasome-associated protein ECM29 homolog</fullName>
    </submittedName>
</protein>
<name>A0A0R3SAV8_HYMDI</name>
<dbReference type="InterPro" id="IPR024372">
    <property type="entry name" value="Ecm29_N"/>
</dbReference>
<dbReference type="Proteomes" id="UP000274504">
    <property type="component" value="Unassembled WGS sequence"/>
</dbReference>
<dbReference type="GO" id="GO:0060090">
    <property type="term" value="F:molecular adaptor activity"/>
    <property type="evidence" value="ECO:0007669"/>
    <property type="project" value="InterPro"/>
</dbReference>
<dbReference type="PANTHER" id="PTHR23346">
    <property type="entry name" value="TRANSLATIONAL ACTIVATOR GCN1-RELATED"/>
    <property type="match status" value="1"/>
</dbReference>
<evidence type="ECO:0000313" key="4">
    <source>
        <dbReference type="Proteomes" id="UP000274504"/>
    </source>
</evidence>
<sequence length="284" mass="32702">MGSAEDNFGLLSTPYPGNIESARIGTDIERLALRISLAESDAQFENIIQKSLVYLLQCLARYEEHRKKILELLGDVIRRLKRQPSIQLPVNDLFVSYNAPEPSTYLANFSHLYIRLGFPRLPSNEQVCLLPVLFASLTENKPVVQRDVLLHLTLPIIGGVPADVRNRQELELYELPMQRRYINEFYSLVLLLPYHFERHIRFDNPGVLLPDGFNSYDYSRVAHERFSLIQDKATLEKYKISIVQFYSRGFFPPDESILPLIFADCDTMHSVITVANKEVRMVSV</sequence>
<dbReference type="GO" id="GO:0043248">
    <property type="term" value="P:proteasome assembly"/>
    <property type="evidence" value="ECO:0007669"/>
    <property type="project" value="InterPro"/>
</dbReference>
<accession>A0A0R3SAV8</accession>
<organism evidence="5">
    <name type="scientific">Hymenolepis diminuta</name>
    <name type="common">Rat tapeworm</name>
    <dbReference type="NCBI Taxonomy" id="6216"/>
    <lineage>
        <taxon>Eukaryota</taxon>
        <taxon>Metazoa</taxon>
        <taxon>Spiralia</taxon>
        <taxon>Lophotrochozoa</taxon>
        <taxon>Platyhelminthes</taxon>
        <taxon>Cestoda</taxon>
        <taxon>Eucestoda</taxon>
        <taxon>Cyclophyllidea</taxon>
        <taxon>Hymenolepididae</taxon>
        <taxon>Hymenolepis</taxon>
    </lineage>
</organism>
<dbReference type="GO" id="GO:0036503">
    <property type="term" value="P:ERAD pathway"/>
    <property type="evidence" value="ECO:0007669"/>
    <property type="project" value="TreeGrafter"/>
</dbReference>
<dbReference type="AlphaFoldDB" id="A0A0R3SAV8"/>
<keyword evidence="1" id="KW-0677">Repeat</keyword>
<proteinExistence type="predicted"/>
<evidence type="ECO:0000313" key="3">
    <source>
        <dbReference type="EMBL" id="VDL18990.1"/>
    </source>
</evidence>
<dbReference type="EMBL" id="UYSG01000287">
    <property type="protein sequence ID" value="VDL18990.1"/>
    <property type="molecule type" value="Genomic_DNA"/>
</dbReference>
<dbReference type="GO" id="GO:0005737">
    <property type="term" value="C:cytoplasm"/>
    <property type="evidence" value="ECO:0007669"/>
    <property type="project" value="TreeGrafter"/>
</dbReference>
<dbReference type="PANTHER" id="PTHR23346:SF19">
    <property type="entry name" value="PROTEASOME ADAPTER AND SCAFFOLD PROTEIN ECM29"/>
    <property type="match status" value="1"/>
</dbReference>
<dbReference type="WBParaSite" id="HDID_0000152801-mRNA-1">
    <property type="protein sequence ID" value="HDID_0000152801-mRNA-1"/>
    <property type="gene ID" value="HDID_0000152801"/>
</dbReference>
<evidence type="ECO:0000259" key="2">
    <source>
        <dbReference type="Pfam" id="PF13001"/>
    </source>
</evidence>
<evidence type="ECO:0000313" key="5">
    <source>
        <dbReference type="WBParaSite" id="HDID_0000152801-mRNA-1"/>
    </source>
</evidence>
<evidence type="ECO:0000256" key="1">
    <source>
        <dbReference type="ARBA" id="ARBA00022737"/>
    </source>
</evidence>
<reference evidence="3 4" key="2">
    <citation type="submission" date="2018-11" db="EMBL/GenBank/DDBJ databases">
        <authorList>
            <consortium name="Pathogen Informatics"/>
        </authorList>
    </citation>
    <scope>NUCLEOTIDE SEQUENCE [LARGE SCALE GENOMIC DNA]</scope>
</reference>